<dbReference type="SUPFAM" id="SSF53335">
    <property type="entry name" value="S-adenosyl-L-methionine-dependent methyltransferases"/>
    <property type="match status" value="1"/>
</dbReference>
<dbReference type="Gene3D" id="3.40.50.150">
    <property type="entry name" value="Vaccinia Virus protein VP39"/>
    <property type="match status" value="1"/>
</dbReference>
<evidence type="ECO:0000313" key="3">
    <source>
        <dbReference type="Proteomes" id="UP001159428"/>
    </source>
</evidence>
<gene>
    <name evidence="2" type="ORF">PMEA_00014664</name>
</gene>
<dbReference type="InterPro" id="IPR029063">
    <property type="entry name" value="SAM-dependent_MTases_sf"/>
</dbReference>
<dbReference type="AlphaFoldDB" id="A0AAU9X0V9"/>
<dbReference type="InterPro" id="IPR041698">
    <property type="entry name" value="Methyltransf_25"/>
</dbReference>
<keyword evidence="3" id="KW-1185">Reference proteome</keyword>
<reference evidence="2 3" key="1">
    <citation type="submission" date="2022-05" db="EMBL/GenBank/DDBJ databases">
        <authorList>
            <consortium name="Genoscope - CEA"/>
            <person name="William W."/>
        </authorList>
    </citation>
    <scope>NUCLEOTIDE SEQUENCE [LARGE SCALE GENOMIC DNA]</scope>
</reference>
<dbReference type="Pfam" id="PF13649">
    <property type="entry name" value="Methyltransf_25"/>
    <property type="match status" value="1"/>
</dbReference>
<name>A0AAU9X0V9_9CNID</name>
<accession>A0AAU9X0V9</accession>
<sequence>DKCYDILHFVPLYRMDEKQLKASLMKYFGEITAKVTKETTEDEIKRIYAARSATYDEEHSAARTSYFKPLAESLHNALKEVYQDKPMDQIKIIDAGAGTGLIGVELKKLGYTNLCALDISAEMLREAKKKEVYTEFICTSLNGQSIPQIKSGQFNALICGGALITGRIGSSAFVEMIRMVQNGRSFLGVYRGTDVFDLPICALNSDVNFFADGVLCFNIMKEELEHYQEMMTELEKAGKWICMSKESSPFYAAEDMPSECWGFVYKVLKN</sequence>
<comment type="caution">
    <text evidence="2">The sequence shown here is derived from an EMBL/GenBank/DDBJ whole genome shotgun (WGS) entry which is preliminary data.</text>
</comment>
<evidence type="ECO:0000259" key="1">
    <source>
        <dbReference type="Pfam" id="PF13649"/>
    </source>
</evidence>
<organism evidence="2 3">
    <name type="scientific">Pocillopora meandrina</name>
    <dbReference type="NCBI Taxonomy" id="46732"/>
    <lineage>
        <taxon>Eukaryota</taxon>
        <taxon>Metazoa</taxon>
        <taxon>Cnidaria</taxon>
        <taxon>Anthozoa</taxon>
        <taxon>Hexacorallia</taxon>
        <taxon>Scleractinia</taxon>
        <taxon>Astrocoeniina</taxon>
        <taxon>Pocilloporidae</taxon>
        <taxon>Pocillopora</taxon>
    </lineage>
</organism>
<feature type="non-terminal residue" evidence="2">
    <location>
        <position position="1"/>
    </location>
</feature>
<dbReference type="Proteomes" id="UP001159428">
    <property type="component" value="Unassembled WGS sequence"/>
</dbReference>
<evidence type="ECO:0000313" key="2">
    <source>
        <dbReference type="EMBL" id="CAH3132335.1"/>
    </source>
</evidence>
<proteinExistence type="predicted"/>
<feature type="domain" description="Methyltransferase" evidence="1">
    <location>
        <begin position="92"/>
        <end position="181"/>
    </location>
</feature>
<protein>
    <recommendedName>
        <fullName evidence="1">Methyltransferase domain-containing protein</fullName>
    </recommendedName>
</protein>
<dbReference type="EMBL" id="CALNXJ010000026">
    <property type="protein sequence ID" value="CAH3132335.1"/>
    <property type="molecule type" value="Genomic_DNA"/>
</dbReference>
<dbReference type="CDD" id="cd02440">
    <property type="entry name" value="AdoMet_MTases"/>
    <property type="match status" value="1"/>
</dbReference>